<keyword evidence="5 6" id="KW-0560">Oxidoreductase</keyword>
<evidence type="ECO:0000256" key="4">
    <source>
        <dbReference type="ARBA" id="ARBA00022827"/>
    </source>
</evidence>
<dbReference type="GO" id="GO:0050660">
    <property type="term" value="F:flavin adenine dinucleotide binding"/>
    <property type="evidence" value="ECO:0007669"/>
    <property type="project" value="InterPro"/>
</dbReference>
<keyword evidence="11" id="KW-1185">Reference proteome</keyword>
<keyword evidence="4 6" id="KW-0274">FAD</keyword>
<evidence type="ECO:0000313" key="10">
    <source>
        <dbReference type="EMBL" id="MBO1901438.1"/>
    </source>
</evidence>
<accession>A0A939SBJ7</accession>
<dbReference type="AlphaFoldDB" id="A0A939SBJ7"/>
<protein>
    <submittedName>
        <fullName evidence="10">Acyl-CoA dehydrogenase family protein</fullName>
    </submittedName>
</protein>
<sequence length="381" mass="43052">MSESSNTTSEPETIEAFARRADAWLQEAVPAVWRENRGALSGTESDAIRREWDRQLWRGGFAGIPFPREFGGQGLGLAEDVVFHILAAKAQAPDGFSRVGKTLVAPMLVRSGSEVQRERYLPPLLRGEEVWCQGFSEPDAGSDLAGVRTRARRVKDGYRLTGRKTWTTFAQHADFIFVLAVTDPAAPRYRNLSMFLVDMRAEGVVVEDIRQISGVAHFAETQFEGAFVPESDRVGGEGDGWRIAMELLSDERGGSETAARYVEIRSDVDLLLESVGDRSDLARELEELEVRTEVLRWQLGKVVDLDDRDPGEEYWRAVSTLKVQWSELWQDVTRFGVEHGLPDHRDHWRYQYLESRAVSIFSGTNEIQRNIISERILGLPR</sequence>
<dbReference type="EMBL" id="JAGDYM010000005">
    <property type="protein sequence ID" value="MBO1901438.1"/>
    <property type="molecule type" value="Genomic_DNA"/>
</dbReference>
<feature type="domain" description="Acyl-CoA dehydrogenase/oxidase C-terminal" evidence="7">
    <location>
        <begin position="238"/>
        <end position="377"/>
    </location>
</feature>
<dbReference type="GO" id="GO:0005886">
    <property type="term" value="C:plasma membrane"/>
    <property type="evidence" value="ECO:0007669"/>
    <property type="project" value="TreeGrafter"/>
</dbReference>
<keyword evidence="3 6" id="KW-0285">Flavoprotein</keyword>
<dbReference type="InterPro" id="IPR006091">
    <property type="entry name" value="Acyl-CoA_Oxase/DH_mid-dom"/>
</dbReference>
<comment type="caution">
    <text evidence="10">The sequence shown here is derived from an EMBL/GenBank/DDBJ whole genome shotgun (WGS) entry which is preliminary data.</text>
</comment>
<dbReference type="RefSeq" id="WP_208097024.1">
    <property type="nucleotide sequence ID" value="NZ_JAGDYM010000005.1"/>
</dbReference>
<comment type="similarity">
    <text evidence="2 6">Belongs to the acyl-CoA dehydrogenase family.</text>
</comment>
<feature type="domain" description="Acyl-CoA oxidase/dehydrogenase middle" evidence="8">
    <location>
        <begin position="132"/>
        <end position="224"/>
    </location>
</feature>
<evidence type="ECO:0000259" key="8">
    <source>
        <dbReference type="Pfam" id="PF02770"/>
    </source>
</evidence>
<evidence type="ECO:0000259" key="7">
    <source>
        <dbReference type="Pfam" id="PF00441"/>
    </source>
</evidence>
<evidence type="ECO:0000256" key="3">
    <source>
        <dbReference type="ARBA" id="ARBA00022630"/>
    </source>
</evidence>
<dbReference type="PANTHER" id="PTHR43292:SF3">
    <property type="entry name" value="ACYL-COA DEHYDROGENASE FADE29"/>
    <property type="match status" value="1"/>
</dbReference>
<dbReference type="InterPro" id="IPR037069">
    <property type="entry name" value="AcylCoA_DH/ox_N_sf"/>
</dbReference>
<dbReference type="SUPFAM" id="SSF47203">
    <property type="entry name" value="Acyl-CoA dehydrogenase C-terminal domain-like"/>
    <property type="match status" value="1"/>
</dbReference>
<evidence type="ECO:0000313" key="11">
    <source>
        <dbReference type="Proteomes" id="UP000664382"/>
    </source>
</evidence>
<comment type="cofactor">
    <cofactor evidence="1 6">
        <name>FAD</name>
        <dbReference type="ChEBI" id="CHEBI:57692"/>
    </cofactor>
</comment>
<dbReference type="Gene3D" id="1.10.540.10">
    <property type="entry name" value="Acyl-CoA dehydrogenase/oxidase, N-terminal domain"/>
    <property type="match status" value="1"/>
</dbReference>
<dbReference type="InterPro" id="IPR013786">
    <property type="entry name" value="AcylCoA_DH/ox_N"/>
</dbReference>
<dbReference type="Pfam" id="PF02771">
    <property type="entry name" value="Acyl-CoA_dh_N"/>
    <property type="match status" value="1"/>
</dbReference>
<dbReference type="SUPFAM" id="SSF56645">
    <property type="entry name" value="Acyl-CoA dehydrogenase NM domain-like"/>
    <property type="match status" value="1"/>
</dbReference>
<dbReference type="Gene3D" id="1.20.140.10">
    <property type="entry name" value="Butyryl-CoA Dehydrogenase, subunit A, domain 3"/>
    <property type="match status" value="1"/>
</dbReference>
<dbReference type="Gene3D" id="2.40.110.10">
    <property type="entry name" value="Butyryl-CoA Dehydrogenase, subunit A, domain 2"/>
    <property type="match status" value="1"/>
</dbReference>
<gene>
    <name evidence="10" type="ORF">J4H92_05685</name>
</gene>
<dbReference type="InterPro" id="IPR009075">
    <property type="entry name" value="AcylCo_DH/oxidase_C"/>
</dbReference>
<name>A0A939SBJ7_9MICO</name>
<dbReference type="PANTHER" id="PTHR43292">
    <property type="entry name" value="ACYL-COA DEHYDROGENASE"/>
    <property type="match status" value="1"/>
</dbReference>
<dbReference type="InterPro" id="IPR009100">
    <property type="entry name" value="AcylCoA_DH/oxidase_NM_dom_sf"/>
</dbReference>
<dbReference type="Pfam" id="PF00441">
    <property type="entry name" value="Acyl-CoA_dh_1"/>
    <property type="match status" value="1"/>
</dbReference>
<evidence type="ECO:0000256" key="1">
    <source>
        <dbReference type="ARBA" id="ARBA00001974"/>
    </source>
</evidence>
<organism evidence="10 11">
    <name type="scientific">Leucobacter weissii</name>
    <dbReference type="NCBI Taxonomy" id="1983706"/>
    <lineage>
        <taxon>Bacteria</taxon>
        <taxon>Bacillati</taxon>
        <taxon>Actinomycetota</taxon>
        <taxon>Actinomycetes</taxon>
        <taxon>Micrococcales</taxon>
        <taxon>Microbacteriaceae</taxon>
        <taxon>Leucobacter</taxon>
    </lineage>
</organism>
<proteinExistence type="inferred from homology"/>
<evidence type="ECO:0000256" key="2">
    <source>
        <dbReference type="ARBA" id="ARBA00009347"/>
    </source>
</evidence>
<evidence type="ECO:0000256" key="5">
    <source>
        <dbReference type="ARBA" id="ARBA00023002"/>
    </source>
</evidence>
<evidence type="ECO:0000256" key="6">
    <source>
        <dbReference type="RuleBase" id="RU362125"/>
    </source>
</evidence>
<dbReference type="InterPro" id="IPR036250">
    <property type="entry name" value="AcylCo_DH-like_C"/>
</dbReference>
<dbReference type="InterPro" id="IPR046373">
    <property type="entry name" value="Acyl-CoA_Oxase/DH_mid-dom_sf"/>
</dbReference>
<feature type="domain" description="Acyl-CoA dehydrogenase/oxidase N-terminal" evidence="9">
    <location>
        <begin position="12"/>
        <end position="128"/>
    </location>
</feature>
<reference evidence="10" key="1">
    <citation type="submission" date="2021-03" db="EMBL/GenBank/DDBJ databases">
        <title>Leucobacter chromiisoli sp. nov., isolated from chromium-containing soil of chemical plant.</title>
        <authorList>
            <person name="Xu Z."/>
        </authorList>
    </citation>
    <scope>NUCLEOTIDE SEQUENCE</scope>
    <source>
        <strain evidence="10">S27</strain>
    </source>
</reference>
<dbReference type="InterPro" id="IPR052161">
    <property type="entry name" value="Mycobact_Acyl-CoA_DH"/>
</dbReference>
<dbReference type="Pfam" id="PF02770">
    <property type="entry name" value="Acyl-CoA_dh_M"/>
    <property type="match status" value="1"/>
</dbReference>
<dbReference type="Proteomes" id="UP000664382">
    <property type="component" value="Unassembled WGS sequence"/>
</dbReference>
<dbReference type="GO" id="GO:0016627">
    <property type="term" value="F:oxidoreductase activity, acting on the CH-CH group of donors"/>
    <property type="evidence" value="ECO:0007669"/>
    <property type="project" value="InterPro"/>
</dbReference>
<evidence type="ECO:0000259" key="9">
    <source>
        <dbReference type="Pfam" id="PF02771"/>
    </source>
</evidence>